<protein>
    <recommendedName>
        <fullName evidence="1">DUF3846 domain-containing protein</fullName>
    </recommendedName>
</protein>
<dbReference type="Proteomes" id="UP000050326">
    <property type="component" value="Unassembled WGS sequence"/>
</dbReference>
<dbReference type="Pfam" id="PF12957">
    <property type="entry name" value="DUF3846"/>
    <property type="match status" value="1"/>
</dbReference>
<dbReference type="STRING" id="36849.OXPF_29090"/>
<dbReference type="AlphaFoldDB" id="A0A0P8W656"/>
<dbReference type="InterPro" id="IPR024559">
    <property type="entry name" value="DUF3846"/>
</dbReference>
<comment type="caution">
    <text evidence="2">The sequence shown here is derived from an EMBL/GenBank/DDBJ whole genome shotgun (WGS) entry which is preliminary data.</text>
</comment>
<proteinExistence type="predicted"/>
<sequence>MKVVYVEPNKVAEIRNIDSGLKSMQKVVGGYIEAIYPFSDPVAIICNEEGKINSLELNRGLADDNGDLYEIIAGSFFICLARPDSEDFEGLTDELASKYLEIFKYPEVFMMENRKLVSLKWGKN</sequence>
<evidence type="ECO:0000313" key="3">
    <source>
        <dbReference type="Proteomes" id="UP000050326"/>
    </source>
</evidence>
<feature type="domain" description="DUF3846" evidence="1">
    <location>
        <begin position="1"/>
        <end position="103"/>
    </location>
</feature>
<dbReference type="EMBL" id="LKET01000039">
    <property type="protein sequence ID" value="KPU43468.1"/>
    <property type="molecule type" value="Genomic_DNA"/>
</dbReference>
<dbReference type="PATRIC" id="fig|36849.3.peg.3076"/>
<keyword evidence="3" id="KW-1185">Reference proteome</keyword>
<dbReference type="OrthoDB" id="9813511at2"/>
<evidence type="ECO:0000259" key="1">
    <source>
        <dbReference type="Pfam" id="PF12957"/>
    </source>
</evidence>
<reference evidence="2 3" key="1">
    <citation type="submission" date="2015-09" db="EMBL/GenBank/DDBJ databases">
        <title>Genome sequence of Oxobacter pfennigii DSM 3222.</title>
        <authorList>
            <person name="Poehlein A."/>
            <person name="Bengelsdorf F.R."/>
            <person name="Schiel-Bengelsdorf B."/>
            <person name="Duerre P."/>
            <person name="Daniel R."/>
        </authorList>
    </citation>
    <scope>NUCLEOTIDE SEQUENCE [LARGE SCALE GENOMIC DNA]</scope>
    <source>
        <strain evidence="2 3">DSM 3222</strain>
    </source>
</reference>
<organism evidence="2 3">
    <name type="scientific">Oxobacter pfennigii</name>
    <dbReference type="NCBI Taxonomy" id="36849"/>
    <lineage>
        <taxon>Bacteria</taxon>
        <taxon>Bacillati</taxon>
        <taxon>Bacillota</taxon>
        <taxon>Clostridia</taxon>
        <taxon>Eubacteriales</taxon>
        <taxon>Clostridiaceae</taxon>
        <taxon>Oxobacter</taxon>
    </lineage>
</organism>
<dbReference type="RefSeq" id="WP_054875909.1">
    <property type="nucleotide sequence ID" value="NZ_LKET01000039.1"/>
</dbReference>
<gene>
    <name evidence="2" type="ORF">OXPF_29090</name>
</gene>
<evidence type="ECO:0000313" key="2">
    <source>
        <dbReference type="EMBL" id="KPU43468.1"/>
    </source>
</evidence>
<name>A0A0P8W656_9CLOT</name>
<accession>A0A0P8W656</accession>